<evidence type="ECO:0000313" key="1">
    <source>
        <dbReference type="EMBL" id="MEQ2194911.1"/>
    </source>
</evidence>
<proteinExistence type="predicted"/>
<dbReference type="Proteomes" id="UP001434883">
    <property type="component" value="Unassembled WGS sequence"/>
</dbReference>
<organism evidence="1 2">
    <name type="scientific">Xenoophorus captivus</name>
    <dbReference type="NCBI Taxonomy" id="1517983"/>
    <lineage>
        <taxon>Eukaryota</taxon>
        <taxon>Metazoa</taxon>
        <taxon>Chordata</taxon>
        <taxon>Craniata</taxon>
        <taxon>Vertebrata</taxon>
        <taxon>Euteleostomi</taxon>
        <taxon>Actinopterygii</taxon>
        <taxon>Neopterygii</taxon>
        <taxon>Teleostei</taxon>
        <taxon>Neoteleostei</taxon>
        <taxon>Acanthomorphata</taxon>
        <taxon>Ovalentaria</taxon>
        <taxon>Atherinomorphae</taxon>
        <taxon>Cyprinodontiformes</taxon>
        <taxon>Goodeidae</taxon>
        <taxon>Xenoophorus</taxon>
    </lineage>
</organism>
<name>A0ABV0QGG6_9TELE</name>
<dbReference type="EMBL" id="JAHRIN010009897">
    <property type="protein sequence ID" value="MEQ2194911.1"/>
    <property type="molecule type" value="Genomic_DNA"/>
</dbReference>
<accession>A0ABV0QGG6</accession>
<keyword evidence="2" id="KW-1185">Reference proteome</keyword>
<sequence>MSRPSSARSNHLSSPLQENAASGFLITTCSDPSSWTRPDPDSVRPTASLLISLLRWTGLNPDGLQRLQVSSWTWIISGSPKQLFNIRAAQRVSVSCRKQQPAEMDGQSPCLSTQQKGALPAGHWLPLVLWKPLGSPLEACKSNSDWLWI</sequence>
<protein>
    <submittedName>
        <fullName evidence="1">Uncharacterized protein</fullName>
    </submittedName>
</protein>
<comment type="caution">
    <text evidence="1">The sequence shown here is derived from an EMBL/GenBank/DDBJ whole genome shotgun (WGS) entry which is preliminary data.</text>
</comment>
<reference evidence="1 2" key="1">
    <citation type="submission" date="2021-06" db="EMBL/GenBank/DDBJ databases">
        <authorList>
            <person name="Palmer J.M."/>
        </authorList>
    </citation>
    <scope>NUCLEOTIDE SEQUENCE [LARGE SCALE GENOMIC DNA]</scope>
    <source>
        <strain evidence="1 2">XC_2019</strain>
        <tissue evidence="1">Muscle</tissue>
    </source>
</reference>
<evidence type="ECO:0000313" key="2">
    <source>
        <dbReference type="Proteomes" id="UP001434883"/>
    </source>
</evidence>
<gene>
    <name evidence="1" type="ORF">XENOCAPTIV_004628</name>
</gene>